<proteinExistence type="predicted"/>
<dbReference type="Proteomes" id="UP000580856">
    <property type="component" value="Unassembled WGS sequence"/>
</dbReference>
<keyword evidence="2" id="KW-1185">Reference proteome</keyword>
<dbReference type="RefSeq" id="WP_167939559.1">
    <property type="nucleotide sequence ID" value="NZ_JAATJA010000001.1"/>
</dbReference>
<accession>A0A846QDN9</accession>
<gene>
    <name evidence="1" type="ORF">GGQ74_000061</name>
</gene>
<organism evidence="1 2">
    <name type="scientific">Desulfobaculum xiamenense</name>
    <dbReference type="NCBI Taxonomy" id="995050"/>
    <lineage>
        <taxon>Bacteria</taxon>
        <taxon>Pseudomonadati</taxon>
        <taxon>Thermodesulfobacteriota</taxon>
        <taxon>Desulfovibrionia</taxon>
        <taxon>Desulfovibrionales</taxon>
        <taxon>Desulfovibrionaceae</taxon>
        <taxon>Desulfobaculum</taxon>
    </lineage>
</organism>
<dbReference type="EMBL" id="JAATJA010000001">
    <property type="protein sequence ID" value="NJB66421.1"/>
    <property type="molecule type" value="Genomic_DNA"/>
</dbReference>
<protein>
    <submittedName>
        <fullName evidence="1">Transcriptional regulator with XRE-family HTH domain</fullName>
    </submittedName>
</protein>
<evidence type="ECO:0000313" key="1">
    <source>
        <dbReference type="EMBL" id="NJB66421.1"/>
    </source>
</evidence>
<dbReference type="AlphaFoldDB" id="A0A846QDN9"/>
<evidence type="ECO:0000313" key="2">
    <source>
        <dbReference type="Proteomes" id="UP000580856"/>
    </source>
</evidence>
<name>A0A846QDN9_9BACT</name>
<reference evidence="1 2" key="1">
    <citation type="submission" date="2020-03" db="EMBL/GenBank/DDBJ databases">
        <title>Genomic Encyclopedia of Type Strains, Phase IV (KMG-IV): sequencing the most valuable type-strain genomes for metagenomic binning, comparative biology and taxonomic classification.</title>
        <authorList>
            <person name="Goeker M."/>
        </authorList>
    </citation>
    <scope>NUCLEOTIDE SEQUENCE [LARGE SCALE GENOMIC DNA]</scope>
    <source>
        <strain evidence="1 2">DSM 24233</strain>
    </source>
</reference>
<sequence length="146" mass="15636">MDWSEQFEFIKDKISGHLAENGTAYSLNRAATYLGVGVGKVRAWAGGQRPSADDLEIIGRRLGLSARWLLYREGEAQARPEDVLADGGQPAAPQPDALVQRMETLDRLLRAANAPDEVICAALTKLVASADADAAPHPDLAQSAND</sequence>
<comment type="caution">
    <text evidence="1">The sequence shown here is derived from an EMBL/GenBank/DDBJ whole genome shotgun (WGS) entry which is preliminary data.</text>
</comment>